<feature type="compositionally biased region" description="Gly residues" evidence="1">
    <location>
        <begin position="10"/>
        <end position="23"/>
    </location>
</feature>
<feature type="compositionally biased region" description="Low complexity" evidence="1">
    <location>
        <begin position="24"/>
        <end position="36"/>
    </location>
</feature>
<evidence type="ECO:0000313" key="2">
    <source>
        <dbReference type="EMBL" id="KAG2426016.1"/>
    </source>
</evidence>
<name>A0A835SI69_9CHLO</name>
<gene>
    <name evidence="2" type="ORF">HYH02_014878</name>
</gene>
<dbReference type="Proteomes" id="UP000613740">
    <property type="component" value="Unassembled WGS sequence"/>
</dbReference>
<feature type="compositionally biased region" description="Low complexity" evidence="1">
    <location>
        <begin position="134"/>
        <end position="147"/>
    </location>
</feature>
<evidence type="ECO:0000313" key="3">
    <source>
        <dbReference type="Proteomes" id="UP000613740"/>
    </source>
</evidence>
<proteinExistence type="predicted"/>
<feature type="compositionally biased region" description="Gly residues" evidence="1">
    <location>
        <begin position="612"/>
        <end position="623"/>
    </location>
</feature>
<organism evidence="2 3">
    <name type="scientific">Chlamydomonas schloesseri</name>
    <dbReference type="NCBI Taxonomy" id="2026947"/>
    <lineage>
        <taxon>Eukaryota</taxon>
        <taxon>Viridiplantae</taxon>
        <taxon>Chlorophyta</taxon>
        <taxon>core chlorophytes</taxon>
        <taxon>Chlorophyceae</taxon>
        <taxon>CS clade</taxon>
        <taxon>Chlamydomonadales</taxon>
        <taxon>Chlamydomonadaceae</taxon>
        <taxon>Chlamydomonas</taxon>
    </lineage>
</organism>
<dbReference type="PANTHER" id="PTHR45733">
    <property type="entry name" value="FORMIN-J"/>
    <property type="match status" value="1"/>
</dbReference>
<dbReference type="AlphaFoldDB" id="A0A835SI69"/>
<comment type="caution">
    <text evidence="2">The sequence shown here is derived from an EMBL/GenBank/DDBJ whole genome shotgun (WGS) entry which is preliminary data.</text>
</comment>
<feature type="compositionally biased region" description="Gly residues" evidence="1">
    <location>
        <begin position="637"/>
        <end position="648"/>
    </location>
</feature>
<feature type="region of interest" description="Disordered" evidence="1">
    <location>
        <begin position="133"/>
        <end position="152"/>
    </location>
</feature>
<accession>A0A835SI69</accession>
<dbReference type="InterPro" id="IPR051144">
    <property type="entry name" value="Formin_homology_domain"/>
</dbReference>
<dbReference type="PANTHER" id="PTHR45733:SF7">
    <property type="entry name" value="C2 TENSIN-TYPE DOMAIN-CONTAINING PROTEIN"/>
    <property type="match status" value="1"/>
</dbReference>
<feature type="region of interest" description="Disordered" evidence="1">
    <location>
        <begin position="579"/>
        <end position="683"/>
    </location>
</feature>
<dbReference type="EMBL" id="JAEHOD010000110">
    <property type="protein sequence ID" value="KAG2426016.1"/>
    <property type="molecule type" value="Genomic_DNA"/>
</dbReference>
<feature type="region of interest" description="Disordered" evidence="1">
    <location>
        <begin position="202"/>
        <end position="255"/>
    </location>
</feature>
<feature type="compositionally biased region" description="Low complexity" evidence="1">
    <location>
        <begin position="220"/>
        <end position="229"/>
    </location>
</feature>
<feature type="region of interest" description="Disordered" evidence="1">
    <location>
        <begin position="1"/>
        <end position="37"/>
    </location>
</feature>
<sequence>MVTRCCTPPSGGGSSAAVGGSGGNTSSSSPVVTPSSDPDLDRLLYNIVAWTADAGGGGGGVVRPERDPATALLCVSDPRYLDMARFVSEQSSLRPADGRTGTGTGTGLSLSTPIRDITALRIALPLSRLVTAYQQQSQQPGNSSDSSGGDGIRRPDCDVYVIGAYDSAYSLPYVQQALVWFVRSGGGLVVPGPDVMPSAFYRRQRQQQKSLVPVPAQDQSGSRSSSCSAGRRRLRQDGLGGGGGGGGEGGQEEPELDATSIEVNAITGPLGLTFSGYVSDPGGNLTLASPSLYHNAELAAAAYVEYLQGQVALSPPDLKIALSTITRARATLPRSSSGSGIYGSGADAFWALSDAAAVLEAGGLLSPPSPPPSSPPPPPTALRWPPGPQPPPSPTPAPRNLSVRCRGMTVLVRSLVCAAQDLRAIAAGLLSMTAVGCVAEIPTARLLPYLVTANAPGRSNSMDRCVGAAAVPAADRFRTAGLVVSSPAGPQPPGAPSGPVIVLHVGVSGTQCWYGEVGTTSQPPPAPAASRQLDGARCSTVCPGAPSERCGGPPSTVNGTAAVLMSVVRIELQLPAAVPPEVVPPPPPTESKQQLPPSPQQQPQRPSPAPTTGGGGGASGGSSGRHPPPPSRDHGNGRGTGSSSGGRGSAAPPPRMVVKLRPGTVVRPVMQQHGGSRRAAAEQ</sequence>
<feature type="region of interest" description="Disordered" evidence="1">
    <location>
        <begin position="363"/>
        <end position="401"/>
    </location>
</feature>
<feature type="compositionally biased region" description="Pro residues" evidence="1">
    <location>
        <begin position="367"/>
        <end position="397"/>
    </location>
</feature>
<feature type="compositionally biased region" description="Gly residues" evidence="1">
    <location>
        <begin position="238"/>
        <end position="249"/>
    </location>
</feature>
<feature type="compositionally biased region" description="Pro residues" evidence="1">
    <location>
        <begin position="596"/>
        <end position="609"/>
    </location>
</feature>
<feature type="compositionally biased region" description="Pro residues" evidence="1">
    <location>
        <begin position="579"/>
        <end position="589"/>
    </location>
</feature>
<reference evidence="2" key="1">
    <citation type="journal article" date="2020" name="bioRxiv">
        <title>Comparative genomics of Chlamydomonas.</title>
        <authorList>
            <person name="Craig R.J."/>
            <person name="Hasan A.R."/>
            <person name="Ness R.W."/>
            <person name="Keightley P.D."/>
        </authorList>
    </citation>
    <scope>NUCLEOTIDE SEQUENCE</scope>
    <source>
        <strain evidence="2">CCAP 11/173</strain>
    </source>
</reference>
<dbReference type="OrthoDB" id="559311at2759"/>
<evidence type="ECO:0000256" key="1">
    <source>
        <dbReference type="SAM" id="MobiDB-lite"/>
    </source>
</evidence>
<protein>
    <submittedName>
        <fullName evidence="2">Uncharacterized protein</fullName>
    </submittedName>
</protein>
<keyword evidence="3" id="KW-1185">Reference proteome</keyword>